<protein>
    <recommendedName>
        <fullName evidence="4">Outer membrane lipoprotein-sorting protein</fullName>
    </recommendedName>
</protein>
<keyword evidence="1" id="KW-0732">Signal</keyword>
<evidence type="ECO:0008006" key="4">
    <source>
        <dbReference type="Google" id="ProtNLM"/>
    </source>
</evidence>
<feature type="signal peptide" evidence="1">
    <location>
        <begin position="1"/>
        <end position="23"/>
    </location>
</feature>
<dbReference type="RefSeq" id="WP_120049068.1">
    <property type="nucleotide sequence ID" value="NZ_RAHX01000001.1"/>
</dbReference>
<dbReference type="Proteomes" id="UP000285232">
    <property type="component" value="Unassembled WGS sequence"/>
</dbReference>
<feature type="chain" id="PRO_5019303832" description="Outer membrane lipoprotein-sorting protein" evidence="1">
    <location>
        <begin position="24"/>
        <end position="252"/>
    </location>
</feature>
<proteinExistence type="predicted"/>
<gene>
    <name evidence="2" type="ORF">D6201_12470</name>
</gene>
<evidence type="ECO:0000313" key="3">
    <source>
        <dbReference type="Proteomes" id="UP000285232"/>
    </source>
</evidence>
<dbReference type="AlphaFoldDB" id="A0A419RW82"/>
<name>A0A419RW82_9SPHN</name>
<evidence type="ECO:0000313" key="2">
    <source>
        <dbReference type="EMBL" id="RJY10060.1"/>
    </source>
</evidence>
<organism evidence="2 3">
    <name type="scientific">Aurantiacibacter aquimixticola</name>
    <dbReference type="NCBI Taxonomy" id="1958945"/>
    <lineage>
        <taxon>Bacteria</taxon>
        <taxon>Pseudomonadati</taxon>
        <taxon>Pseudomonadota</taxon>
        <taxon>Alphaproteobacteria</taxon>
        <taxon>Sphingomonadales</taxon>
        <taxon>Erythrobacteraceae</taxon>
        <taxon>Aurantiacibacter</taxon>
    </lineage>
</organism>
<dbReference type="OrthoDB" id="7620498at2"/>
<sequence length="252" mass="28064">MTTLVRLLVAILMLAGIAPCAAAQDDRSARAIVESAIEAHGGELFLNPGTLQLRGTAIFYDPATGAVRSRVDDYRMWREFSEDRLVAHGAEGKVRIIATNENVSLFEVGYDGETTWTQDGVMPRDEADAYWANNFGFGIIRSALNDRFVLQTGPQRRIGGRETHIVRIIDPQGQETLFGVDADSHFLTYMAFRSPRGFHERLYGDFIKLENGWVQARSVSLLYDGVLSNTVFWEHAVVGEPIDPVIFTPPSE</sequence>
<comment type="caution">
    <text evidence="2">The sequence shown here is derived from an EMBL/GenBank/DDBJ whole genome shotgun (WGS) entry which is preliminary data.</text>
</comment>
<reference evidence="2 3" key="1">
    <citation type="journal article" date="2017" name="Int. J. Syst. Evol. Microbiol.">
        <title>Erythrobacter aquimixticola sp. nov., isolated from the junction between the ocean and a freshwater spring.</title>
        <authorList>
            <person name="Park S."/>
            <person name="Jung Y.T."/>
            <person name="Choi S.J."/>
            <person name="Yoon J.H."/>
        </authorList>
    </citation>
    <scope>NUCLEOTIDE SEQUENCE [LARGE SCALE GENOMIC DNA]</scope>
    <source>
        <strain evidence="2 3">JSSK-14</strain>
    </source>
</reference>
<keyword evidence="3" id="KW-1185">Reference proteome</keyword>
<dbReference type="EMBL" id="RAHX01000001">
    <property type="protein sequence ID" value="RJY10060.1"/>
    <property type="molecule type" value="Genomic_DNA"/>
</dbReference>
<evidence type="ECO:0000256" key="1">
    <source>
        <dbReference type="SAM" id="SignalP"/>
    </source>
</evidence>
<accession>A0A419RW82</accession>